<keyword evidence="5" id="KW-0378">Hydrolase</keyword>
<evidence type="ECO:0000259" key="14">
    <source>
        <dbReference type="Pfam" id="PF02517"/>
    </source>
</evidence>
<sequence>MIPWEWISIGNCLFSVVACVFLTISYVASLYVWRTKENRDHPSTIKRRFFSVFIMMMLAPLFTYYFLNKPLDIREMYEKMGLREEGFVQALILPLLLTVILFLGPLSMQLFSGAWRIYIEPMYWISCWQDLVWVRNHIMAPLSEEWVFRACMMPLLLQCLNPMSAVFIGPLLFGIAHFHHVFEQIKAGYEIKTALIVSTFQFTYTTMFGAYSSFLFLRSGHFIAPLMAHIFCNHMGFPNFSDVALFPPLERFVIVCNYLLGFGLWCYLLNPMTSPDLYYNKLNFVT</sequence>
<feature type="transmembrane region" description="Helical" evidence="13">
    <location>
        <begin position="87"/>
        <end position="111"/>
    </location>
</feature>
<dbReference type="EC" id="3.4.26.1" evidence="11"/>
<feature type="transmembrane region" description="Helical" evidence="13">
    <location>
        <begin position="194"/>
        <end position="216"/>
    </location>
</feature>
<evidence type="ECO:0000256" key="8">
    <source>
        <dbReference type="ARBA" id="ARBA00023136"/>
    </source>
</evidence>
<keyword evidence="6" id="KW-0256">Endoplasmic reticulum</keyword>
<comment type="catalytic activity">
    <reaction evidence="10">
        <text>Hydrolyzes the peptide bond -P2-(S-farnesyl or geranylgeranyl)C-P1'-P2'-P3'-COOH where P1' and P2' are amino acids with aliphatic sidechains and P3' is any C-terminal residue.</text>
        <dbReference type="EC" id="3.4.26.1"/>
    </reaction>
</comment>
<keyword evidence="3" id="KW-0645">Protease</keyword>
<evidence type="ECO:0000256" key="5">
    <source>
        <dbReference type="ARBA" id="ARBA00022801"/>
    </source>
</evidence>
<feature type="domain" description="CAAX prenyl protease 2/Lysostaphin resistance protein A-like" evidence="14">
    <location>
        <begin position="131"/>
        <end position="235"/>
    </location>
</feature>
<evidence type="ECO:0000256" key="2">
    <source>
        <dbReference type="ARBA" id="ARBA00006897"/>
    </source>
</evidence>
<dbReference type="InterPro" id="IPR039731">
    <property type="entry name" value="Rce1"/>
</dbReference>
<evidence type="ECO:0000256" key="1">
    <source>
        <dbReference type="ARBA" id="ARBA00004477"/>
    </source>
</evidence>
<dbReference type="InterPro" id="IPR003675">
    <property type="entry name" value="Rce1/LyrA-like_dom"/>
</dbReference>
<comment type="similarity">
    <text evidence="2">Belongs to the peptidase U48 family.</text>
</comment>
<dbReference type="Proteomes" id="UP000663880">
    <property type="component" value="Unassembled WGS sequence"/>
</dbReference>
<evidence type="ECO:0000313" key="16">
    <source>
        <dbReference type="Proteomes" id="UP000663880"/>
    </source>
</evidence>
<evidence type="ECO:0000256" key="9">
    <source>
        <dbReference type="ARBA" id="ARBA00032607"/>
    </source>
</evidence>
<evidence type="ECO:0000256" key="12">
    <source>
        <dbReference type="ARBA" id="ARBA00049763"/>
    </source>
</evidence>
<keyword evidence="8 13" id="KW-0472">Membrane</keyword>
<dbReference type="PANTHER" id="PTHR13046:SF0">
    <property type="entry name" value="CAAX PRENYL PROTEASE 2"/>
    <property type="match status" value="1"/>
</dbReference>
<keyword evidence="4 13" id="KW-0812">Transmembrane</keyword>
<dbReference type="GO" id="GO:0071586">
    <property type="term" value="P:CAAX-box protein processing"/>
    <property type="evidence" value="ECO:0007669"/>
    <property type="project" value="InterPro"/>
</dbReference>
<proteinExistence type="inferred from homology"/>
<dbReference type="GO" id="GO:0004222">
    <property type="term" value="F:metalloendopeptidase activity"/>
    <property type="evidence" value="ECO:0007669"/>
    <property type="project" value="InterPro"/>
</dbReference>
<dbReference type="AlphaFoldDB" id="A0A821TA80"/>
<feature type="transmembrane region" description="Helical" evidence="13">
    <location>
        <begin position="163"/>
        <end position="182"/>
    </location>
</feature>
<evidence type="ECO:0000256" key="13">
    <source>
        <dbReference type="SAM" id="Phobius"/>
    </source>
</evidence>
<feature type="transmembrane region" description="Helical" evidence="13">
    <location>
        <begin position="49"/>
        <end position="67"/>
    </location>
</feature>
<evidence type="ECO:0000313" key="15">
    <source>
        <dbReference type="EMBL" id="CAF4868562.1"/>
    </source>
</evidence>
<comment type="subcellular location">
    <subcellularLocation>
        <location evidence="1">Endoplasmic reticulum membrane</location>
        <topology evidence="1">Multi-pass membrane protein</topology>
    </subcellularLocation>
</comment>
<protein>
    <recommendedName>
        <fullName evidence="12">CAAX prenyl protease 2</fullName>
        <ecNumber evidence="11">3.4.26.1</ecNumber>
    </recommendedName>
    <alternativeName>
        <fullName evidence="9">Farnesylated proteins-converting enzyme 2</fullName>
    </alternativeName>
</protein>
<keyword evidence="16" id="KW-1185">Reference proteome</keyword>
<evidence type="ECO:0000256" key="10">
    <source>
        <dbReference type="ARBA" id="ARBA00047280"/>
    </source>
</evidence>
<feature type="transmembrane region" description="Helical" evidence="13">
    <location>
        <begin position="252"/>
        <end position="270"/>
    </location>
</feature>
<evidence type="ECO:0000256" key="7">
    <source>
        <dbReference type="ARBA" id="ARBA00022989"/>
    </source>
</evidence>
<comment type="caution">
    <text evidence="15">The sequence shown here is derived from an EMBL/GenBank/DDBJ whole genome shotgun (WGS) entry which is preliminary data.</text>
</comment>
<evidence type="ECO:0000256" key="11">
    <source>
        <dbReference type="ARBA" id="ARBA00049729"/>
    </source>
</evidence>
<evidence type="ECO:0000256" key="4">
    <source>
        <dbReference type="ARBA" id="ARBA00022692"/>
    </source>
</evidence>
<dbReference type="PANTHER" id="PTHR13046">
    <property type="entry name" value="PROTEASE U48 CAAX PRENYL PROTEASE RCE1"/>
    <property type="match status" value="1"/>
</dbReference>
<keyword evidence="7 13" id="KW-1133">Transmembrane helix</keyword>
<evidence type="ECO:0000256" key="3">
    <source>
        <dbReference type="ARBA" id="ARBA00022670"/>
    </source>
</evidence>
<name>A0A821TA80_9NEOP</name>
<dbReference type="OrthoDB" id="271604at2759"/>
<dbReference type="Pfam" id="PF02517">
    <property type="entry name" value="Rce1-like"/>
    <property type="match status" value="1"/>
</dbReference>
<accession>A0A821TA80</accession>
<dbReference type="EMBL" id="CAJOBZ010000022">
    <property type="protein sequence ID" value="CAF4868562.1"/>
    <property type="molecule type" value="Genomic_DNA"/>
</dbReference>
<feature type="transmembrane region" description="Helical" evidence="13">
    <location>
        <begin position="6"/>
        <end position="28"/>
    </location>
</feature>
<evidence type="ECO:0000256" key="6">
    <source>
        <dbReference type="ARBA" id="ARBA00022824"/>
    </source>
</evidence>
<organism evidence="15 16">
    <name type="scientific">Pieris macdunnoughi</name>
    <dbReference type="NCBI Taxonomy" id="345717"/>
    <lineage>
        <taxon>Eukaryota</taxon>
        <taxon>Metazoa</taxon>
        <taxon>Ecdysozoa</taxon>
        <taxon>Arthropoda</taxon>
        <taxon>Hexapoda</taxon>
        <taxon>Insecta</taxon>
        <taxon>Pterygota</taxon>
        <taxon>Neoptera</taxon>
        <taxon>Endopterygota</taxon>
        <taxon>Lepidoptera</taxon>
        <taxon>Glossata</taxon>
        <taxon>Ditrysia</taxon>
        <taxon>Papilionoidea</taxon>
        <taxon>Pieridae</taxon>
        <taxon>Pierinae</taxon>
        <taxon>Pieris</taxon>
    </lineage>
</organism>
<gene>
    <name evidence="15" type="ORF">PMACD_LOCUS8557</name>
</gene>
<reference evidence="15" key="1">
    <citation type="submission" date="2021-02" db="EMBL/GenBank/DDBJ databases">
        <authorList>
            <person name="Steward A R."/>
        </authorList>
    </citation>
    <scope>NUCLEOTIDE SEQUENCE</scope>
</reference>
<dbReference type="GO" id="GO:0005789">
    <property type="term" value="C:endoplasmic reticulum membrane"/>
    <property type="evidence" value="ECO:0007669"/>
    <property type="project" value="UniProtKB-SubCell"/>
</dbReference>